<dbReference type="AlphaFoldDB" id="A0A6L3ZGY8"/>
<dbReference type="Proteomes" id="UP000484164">
    <property type="component" value="Unassembled WGS sequence"/>
</dbReference>
<dbReference type="RefSeq" id="WP_151691455.1">
    <property type="nucleotide sequence ID" value="NZ_BMGX01000002.1"/>
</dbReference>
<proteinExistence type="predicted"/>
<sequence length="150" mass="17043">MKSAFFSFLALVTILVACRKTEDVTEDYRDNFTGSYTGDYYYHITYPQWVDSTTGWTTFSQTTYDEGVIHVSKGECDSCMLLELELKLDPSENWSKEFTLHSDSTIFTASGGGSTLQYTDIKLFGDSLYMYDFAKCGMACDSWRVLTSTK</sequence>
<keyword evidence="2" id="KW-1185">Reference proteome</keyword>
<evidence type="ECO:0000313" key="2">
    <source>
        <dbReference type="Proteomes" id="UP000484164"/>
    </source>
</evidence>
<dbReference type="PROSITE" id="PS51257">
    <property type="entry name" value="PROKAR_LIPOPROTEIN"/>
    <property type="match status" value="1"/>
</dbReference>
<dbReference type="EMBL" id="WBVQ01000001">
    <property type="protein sequence ID" value="KAB2816883.1"/>
    <property type="molecule type" value="Genomic_DNA"/>
</dbReference>
<name>A0A6L3ZGY8_9FLAO</name>
<protein>
    <recommendedName>
        <fullName evidence="3">Lipoprotein</fullName>
    </recommendedName>
</protein>
<comment type="caution">
    <text evidence="1">The sequence shown here is derived from an EMBL/GenBank/DDBJ whole genome shotgun (WGS) entry which is preliminary data.</text>
</comment>
<reference evidence="1 2" key="1">
    <citation type="submission" date="2019-10" db="EMBL/GenBank/DDBJ databases">
        <title>Genome sequence of Phaeocystidibacter marisrubri JCM30614 (type strain).</title>
        <authorList>
            <person name="Bowman J.P."/>
        </authorList>
    </citation>
    <scope>NUCLEOTIDE SEQUENCE [LARGE SCALE GENOMIC DNA]</scope>
    <source>
        <strain evidence="1 2">JCM 30614</strain>
    </source>
</reference>
<organism evidence="1 2">
    <name type="scientific">Phaeocystidibacter marisrubri</name>
    <dbReference type="NCBI Taxonomy" id="1577780"/>
    <lineage>
        <taxon>Bacteria</taxon>
        <taxon>Pseudomonadati</taxon>
        <taxon>Bacteroidota</taxon>
        <taxon>Flavobacteriia</taxon>
        <taxon>Flavobacteriales</taxon>
        <taxon>Phaeocystidibacteraceae</taxon>
        <taxon>Phaeocystidibacter</taxon>
    </lineage>
</organism>
<evidence type="ECO:0008006" key="3">
    <source>
        <dbReference type="Google" id="ProtNLM"/>
    </source>
</evidence>
<gene>
    <name evidence="1" type="ORF">F8C82_00355</name>
</gene>
<accession>A0A6L3ZGY8</accession>
<evidence type="ECO:0000313" key="1">
    <source>
        <dbReference type="EMBL" id="KAB2816883.1"/>
    </source>
</evidence>